<reference evidence="9 10" key="1">
    <citation type="submission" date="2018-06" db="EMBL/GenBank/DDBJ databases">
        <title>OYT1 Genome Sequencing.</title>
        <authorList>
            <person name="Kato S."/>
            <person name="Itoh T."/>
            <person name="Ohkuma M."/>
        </authorList>
    </citation>
    <scope>NUCLEOTIDE SEQUENCE [LARGE SCALE GENOMIC DNA]</scope>
    <source>
        <strain evidence="9 10">OYT1</strain>
    </source>
</reference>
<evidence type="ECO:0000256" key="3">
    <source>
        <dbReference type="ARBA" id="ARBA00022679"/>
    </source>
</evidence>
<evidence type="ECO:0000256" key="7">
    <source>
        <dbReference type="PIRSR" id="PIRSR600715-1"/>
    </source>
</evidence>
<dbReference type="GO" id="GO:0005886">
    <property type="term" value="C:plasma membrane"/>
    <property type="evidence" value="ECO:0007669"/>
    <property type="project" value="UniProtKB-SubCell"/>
</dbReference>
<evidence type="ECO:0000313" key="10">
    <source>
        <dbReference type="Proteomes" id="UP000033070"/>
    </source>
</evidence>
<feature type="binding site" evidence="7">
    <location>
        <position position="149"/>
    </location>
    <ligand>
        <name>Mg(2+)</name>
        <dbReference type="ChEBI" id="CHEBI:18420"/>
    </ligand>
</feature>
<dbReference type="Proteomes" id="UP000033070">
    <property type="component" value="Chromosome"/>
</dbReference>
<comment type="cofactor">
    <cofactor evidence="7">
        <name>Mg(2+)</name>
        <dbReference type="ChEBI" id="CHEBI:18420"/>
    </cofactor>
</comment>
<dbReference type="PANTHER" id="PTHR22926:SF3">
    <property type="entry name" value="UNDECAPRENYL-PHOSPHATE ALPHA-N-ACETYLGLUCOSAMINYL 1-PHOSPHATE TRANSFERASE"/>
    <property type="match status" value="1"/>
</dbReference>
<sequence length="339" mass="36510">MSLSIFFLGSLFACVMWVYVLTPVACRIRLIDKPNERKQHRGEIPLIGGIAIFLALIPAMFSQWAAGVDAILIWAVSALLLVGALDDRFHLSAKLRLAIQVLIVGVVFSSGTSIHGLGNIFGMGAIELHGVIDFVITAIVVLGIINAVNMVDGVDGLAGSLMLVAVAGMVGLAVWTGHLEKLPILISLAGALIGFLGFNLRHGFRQHAAIFLGDSGSMFIGILLVILMLRLLDASAGQIKPITMIWLLAVPLLDMCAVIFRRLSQGDSPLVADRNHIHHILLRRGYSTNQVVGALFATAVFFAATAIVCNMYGVPEWFMFVLFWLGVVSVALCLRESKA</sequence>
<keyword evidence="10" id="KW-1185">Reference proteome</keyword>
<feature type="binding site" evidence="7">
    <location>
        <position position="214"/>
    </location>
    <ligand>
        <name>Mg(2+)</name>
        <dbReference type="ChEBI" id="CHEBI:18420"/>
    </ligand>
</feature>
<feature type="transmembrane region" description="Helical" evidence="8">
    <location>
        <begin position="317"/>
        <end position="334"/>
    </location>
</feature>
<feature type="transmembrane region" description="Helical" evidence="8">
    <location>
        <begin position="97"/>
        <end position="114"/>
    </location>
</feature>
<comment type="subcellular location">
    <subcellularLocation>
        <location evidence="1">Cell membrane</location>
        <topology evidence="1">Multi-pass membrane protein</topology>
    </subcellularLocation>
</comment>
<evidence type="ECO:0000256" key="5">
    <source>
        <dbReference type="ARBA" id="ARBA00022989"/>
    </source>
</evidence>
<feature type="transmembrane region" description="Helical" evidence="8">
    <location>
        <begin position="207"/>
        <end position="229"/>
    </location>
</feature>
<dbReference type="CDD" id="cd06853">
    <property type="entry name" value="GT_WecA_like"/>
    <property type="match status" value="1"/>
</dbReference>
<proteinExistence type="predicted"/>
<dbReference type="EMBL" id="AP018738">
    <property type="protein sequence ID" value="BBE50263.1"/>
    <property type="molecule type" value="Genomic_DNA"/>
</dbReference>
<accession>A0A2Z6G9Y6</accession>
<feature type="transmembrane region" description="Helical" evidence="8">
    <location>
        <begin position="6"/>
        <end position="30"/>
    </location>
</feature>
<feature type="transmembrane region" description="Helical" evidence="8">
    <location>
        <begin position="67"/>
        <end position="85"/>
    </location>
</feature>
<dbReference type="KEGG" id="fam:OYT1_ch0696"/>
<evidence type="ECO:0000256" key="1">
    <source>
        <dbReference type="ARBA" id="ARBA00004651"/>
    </source>
</evidence>
<dbReference type="GO" id="GO:0071555">
    <property type="term" value="P:cell wall organization"/>
    <property type="evidence" value="ECO:0007669"/>
    <property type="project" value="TreeGrafter"/>
</dbReference>
<evidence type="ECO:0000256" key="4">
    <source>
        <dbReference type="ARBA" id="ARBA00022692"/>
    </source>
</evidence>
<dbReference type="InterPro" id="IPR000715">
    <property type="entry name" value="Glycosyl_transferase_4"/>
</dbReference>
<dbReference type="AlphaFoldDB" id="A0A2Z6G9Y6"/>
<keyword evidence="6 8" id="KW-0472">Membrane</keyword>
<evidence type="ECO:0000256" key="2">
    <source>
        <dbReference type="ARBA" id="ARBA00022475"/>
    </source>
</evidence>
<gene>
    <name evidence="9" type="ORF">OYT1_ch0696</name>
</gene>
<dbReference type="GO" id="GO:0046872">
    <property type="term" value="F:metal ion binding"/>
    <property type="evidence" value="ECO:0007669"/>
    <property type="project" value="UniProtKB-KW"/>
</dbReference>
<evidence type="ECO:0000256" key="8">
    <source>
        <dbReference type="SAM" id="Phobius"/>
    </source>
</evidence>
<feature type="transmembrane region" description="Helical" evidence="8">
    <location>
        <begin position="120"/>
        <end position="145"/>
    </location>
</feature>
<dbReference type="STRING" id="1188319.OYT1_00055"/>
<keyword evidence="4 8" id="KW-0812">Transmembrane</keyword>
<feature type="transmembrane region" description="Helical" evidence="8">
    <location>
        <begin position="157"/>
        <end position="176"/>
    </location>
</feature>
<dbReference type="GO" id="GO:0044038">
    <property type="term" value="P:cell wall macromolecule biosynthetic process"/>
    <property type="evidence" value="ECO:0007669"/>
    <property type="project" value="TreeGrafter"/>
</dbReference>
<evidence type="ECO:0000256" key="6">
    <source>
        <dbReference type="ARBA" id="ARBA00023136"/>
    </source>
</evidence>
<keyword evidence="7" id="KW-0460">Magnesium</keyword>
<dbReference type="PANTHER" id="PTHR22926">
    <property type="entry name" value="PHOSPHO-N-ACETYLMURAMOYL-PENTAPEPTIDE-TRANSFERASE"/>
    <property type="match status" value="1"/>
</dbReference>
<feature type="transmembrane region" description="Helical" evidence="8">
    <location>
        <begin position="42"/>
        <end position="61"/>
    </location>
</feature>
<evidence type="ECO:0000313" key="9">
    <source>
        <dbReference type="EMBL" id="BBE50263.1"/>
    </source>
</evidence>
<feature type="transmembrane region" description="Helical" evidence="8">
    <location>
        <begin position="291"/>
        <end position="311"/>
    </location>
</feature>
<feature type="transmembrane region" description="Helical" evidence="8">
    <location>
        <begin position="241"/>
        <end position="260"/>
    </location>
</feature>
<dbReference type="GO" id="GO:0009103">
    <property type="term" value="P:lipopolysaccharide biosynthetic process"/>
    <property type="evidence" value="ECO:0007669"/>
    <property type="project" value="TreeGrafter"/>
</dbReference>
<feature type="transmembrane region" description="Helical" evidence="8">
    <location>
        <begin position="182"/>
        <end position="200"/>
    </location>
</feature>
<name>A0A2Z6G9Y6_9PROT</name>
<protein>
    <submittedName>
        <fullName evidence="9">Undecaprenyl-phosphate alpha-N-acetylglucosaminyl 1-phosphate transferase</fullName>
    </submittedName>
</protein>
<keyword evidence="7" id="KW-0479">Metal-binding</keyword>
<dbReference type="OrthoDB" id="9783652at2"/>
<dbReference type="RefSeq" id="WP_062625335.1">
    <property type="nucleotide sequence ID" value="NZ_AP018738.1"/>
</dbReference>
<keyword evidence="3 9" id="KW-0808">Transferase</keyword>
<keyword evidence="2" id="KW-1003">Cell membrane</keyword>
<organism evidence="9 10">
    <name type="scientific">Ferriphaselus amnicola</name>
    <dbReference type="NCBI Taxonomy" id="1188319"/>
    <lineage>
        <taxon>Bacteria</taxon>
        <taxon>Pseudomonadati</taxon>
        <taxon>Pseudomonadota</taxon>
        <taxon>Betaproteobacteria</taxon>
        <taxon>Nitrosomonadales</taxon>
        <taxon>Gallionellaceae</taxon>
        <taxon>Ferriphaselus</taxon>
    </lineage>
</organism>
<dbReference type="Pfam" id="PF00953">
    <property type="entry name" value="Glycos_transf_4"/>
    <property type="match status" value="1"/>
</dbReference>
<keyword evidence="5 8" id="KW-1133">Transmembrane helix</keyword>
<dbReference type="GO" id="GO:0016780">
    <property type="term" value="F:phosphotransferase activity, for other substituted phosphate groups"/>
    <property type="evidence" value="ECO:0007669"/>
    <property type="project" value="InterPro"/>
</dbReference>